<sequence>MSRPALTLVASRSVVVAAASRHGVIRGIADRIARELAAALPRTWAVSRVELSDLRALDGADAVVLGSAVYDGHWMHGAARALEHLRENPPADVWLFSNAPVSETRTEDERMLCADTLVDHGEADEHVVFGGDLDDTELSAGERLVVQVLRGLREDHRRWEAVDRWAQHIAGVLMGHEVPTGGTKDTRGQGIGL</sequence>
<accession>A0A5C8ND09</accession>
<dbReference type="Pfam" id="PF12724">
    <property type="entry name" value="Flavodoxin_5"/>
    <property type="match status" value="1"/>
</dbReference>
<evidence type="ECO:0000313" key="2">
    <source>
        <dbReference type="EMBL" id="TXL57507.1"/>
    </source>
</evidence>
<protein>
    <recommendedName>
        <fullName evidence="1">Flavodoxin domain-containing protein</fullName>
    </recommendedName>
</protein>
<evidence type="ECO:0000313" key="3">
    <source>
        <dbReference type="Proteomes" id="UP000321571"/>
    </source>
</evidence>
<dbReference type="EMBL" id="VDUX01000007">
    <property type="protein sequence ID" value="TXL57507.1"/>
    <property type="molecule type" value="Genomic_DNA"/>
</dbReference>
<dbReference type="AlphaFoldDB" id="A0A5C8ND09"/>
<dbReference type="InterPro" id="IPR026816">
    <property type="entry name" value="Flavodoxin_dom"/>
</dbReference>
<dbReference type="OrthoDB" id="129384at2"/>
<keyword evidence="3" id="KW-1185">Reference proteome</keyword>
<feature type="domain" description="Flavodoxin" evidence="1">
    <location>
        <begin position="16"/>
        <end position="156"/>
    </location>
</feature>
<proteinExistence type="predicted"/>
<dbReference type="InterPro" id="IPR029039">
    <property type="entry name" value="Flavoprotein-like_sf"/>
</dbReference>
<dbReference type="RefSeq" id="WP_147687440.1">
    <property type="nucleotide sequence ID" value="NZ_VDUX01000007.1"/>
</dbReference>
<gene>
    <name evidence="2" type="ORF">FHP06_14125</name>
</gene>
<dbReference type="Proteomes" id="UP000321571">
    <property type="component" value="Unassembled WGS sequence"/>
</dbReference>
<dbReference type="Gene3D" id="3.40.50.360">
    <property type="match status" value="1"/>
</dbReference>
<evidence type="ECO:0000259" key="1">
    <source>
        <dbReference type="Pfam" id="PF12724"/>
    </source>
</evidence>
<reference evidence="2 3" key="1">
    <citation type="submission" date="2019-06" db="EMBL/GenBank/DDBJ databases">
        <title>Aeromicrobium sp. nov., isolated from a maize field.</title>
        <authorList>
            <person name="Lin S.-Y."/>
            <person name="Tsai C.-F."/>
            <person name="Young C.-C."/>
        </authorList>
    </citation>
    <scope>NUCLEOTIDE SEQUENCE [LARGE SCALE GENOMIC DNA]</scope>
    <source>
        <strain evidence="2 3">CC-CFT486</strain>
    </source>
</reference>
<dbReference type="SUPFAM" id="SSF52218">
    <property type="entry name" value="Flavoproteins"/>
    <property type="match status" value="1"/>
</dbReference>
<name>A0A5C8ND09_9ACTN</name>
<comment type="caution">
    <text evidence="2">The sequence shown here is derived from an EMBL/GenBank/DDBJ whole genome shotgun (WGS) entry which is preliminary data.</text>
</comment>
<organism evidence="2 3">
    <name type="scientific">Aeromicrobium terrae</name>
    <dbReference type="NCBI Taxonomy" id="2498846"/>
    <lineage>
        <taxon>Bacteria</taxon>
        <taxon>Bacillati</taxon>
        <taxon>Actinomycetota</taxon>
        <taxon>Actinomycetes</taxon>
        <taxon>Propionibacteriales</taxon>
        <taxon>Nocardioidaceae</taxon>
        <taxon>Aeromicrobium</taxon>
    </lineage>
</organism>